<feature type="transmembrane region" description="Helical" evidence="1">
    <location>
        <begin position="53"/>
        <end position="71"/>
    </location>
</feature>
<evidence type="ECO:0000256" key="1">
    <source>
        <dbReference type="SAM" id="Phobius"/>
    </source>
</evidence>
<dbReference type="Proteomes" id="UP001396334">
    <property type="component" value="Unassembled WGS sequence"/>
</dbReference>
<organism evidence="2 3">
    <name type="scientific">Hibiscus sabdariffa</name>
    <name type="common">roselle</name>
    <dbReference type="NCBI Taxonomy" id="183260"/>
    <lineage>
        <taxon>Eukaryota</taxon>
        <taxon>Viridiplantae</taxon>
        <taxon>Streptophyta</taxon>
        <taxon>Embryophyta</taxon>
        <taxon>Tracheophyta</taxon>
        <taxon>Spermatophyta</taxon>
        <taxon>Magnoliopsida</taxon>
        <taxon>eudicotyledons</taxon>
        <taxon>Gunneridae</taxon>
        <taxon>Pentapetalae</taxon>
        <taxon>rosids</taxon>
        <taxon>malvids</taxon>
        <taxon>Malvales</taxon>
        <taxon>Malvaceae</taxon>
        <taxon>Malvoideae</taxon>
        <taxon>Hibiscus</taxon>
    </lineage>
</organism>
<evidence type="ECO:0000313" key="3">
    <source>
        <dbReference type="Proteomes" id="UP001396334"/>
    </source>
</evidence>
<keyword evidence="1" id="KW-0812">Transmembrane</keyword>
<dbReference type="EMBL" id="JBBPBN010000026">
    <property type="protein sequence ID" value="KAK9008005.1"/>
    <property type="molecule type" value="Genomic_DNA"/>
</dbReference>
<gene>
    <name evidence="2" type="ORF">V6N11_074912</name>
</gene>
<comment type="caution">
    <text evidence="2">The sequence shown here is derived from an EMBL/GenBank/DDBJ whole genome shotgun (WGS) entry which is preliminary data.</text>
</comment>
<keyword evidence="1" id="KW-1133">Transmembrane helix</keyword>
<name>A0ABR2R528_9ROSI</name>
<accession>A0ABR2R528</accession>
<reference evidence="2 3" key="1">
    <citation type="journal article" date="2024" name="G3 (Bethesda)">
        <title>Genome assembly of Hibiscus sabdariffa L. provides insights into metabolisms of medicinal natural products.</title>
        <authorList>
            <person name="Kim T."/>
        </authorList>
    </citation>
    <scope>NUCLEOTIDE SEQUENCE [LARGE SCALE GENOMIC DNA]</scope>
    <source>
        <strain evidence="2">TK-2024</strain>
        <tissue evidence="2">Old leaves</tissue>
    </source>
</reference>
<keyword evidence="1" id="KW-0472">Membrane</keyword>
<protein>
    <submittedName>
        <fullName evidence="2">Uncharacterized protein</fullName>
    </submittedName>
</protein>
<keyword evidence="3" id="KW-1185">Reference proteome</keyword>
<sequence>MDGVKSHLRWNHSGRKIWVLPEWQPEEKPTSVSKWDENETWKRLVSLRQEEHWLWAIIINGIVFYLSTYPFPSSRMIPCSSLHCRRKQEMQA</sequence>
<proteinExistence type="predicted"/>
<evidence type="ECO:0000313" key="2">
    <source>
        <dbReference type="EMBL" id="KAK9008005.1"/>
    </source>
</evidence>